<dbReference type="Gene3D" id="2.60.200.60">
    <property type="match status" value="2"/>
</dbReference>
<accession>A0ABS9DW57</accession>
<evidence type="ECO:0000313" key="3">
    <source>
        <dbReference type="Proteomes" id="UP001521209"/>
    </source>
</evidence>
<protein>
    <submittedName>
        <fullName evidence="2">PAAR domain-containing protein</fullName>
    </submittedName>
</protein>
<proteinExistence type="predicted"/>
<evidence type="ECO:0000256" key="1">
    <source>
        <dbReference type="SAM" id="MobiDB-lite"/>
    </source>
</evidence>
<name>A0ABS9DW57_9PROT</name>
<dbReference type="InterPro" id="IPR008727">
    <property type="entry name" value="PAAR_motif"/>
</dbReference>
<feature type="region of interest" description="Disordered" evidence="1">
    <location>
        <begin position="240"/>
        <end position="287"/>
    </location>
</feature>
<feature type="region of interest" description="Disordered" evidence="1">
    <location>
        <begin position="1"/>
        <end position="21"/>
    </location>
</feature>
<feature type="region of interest" description="Disordered" evidence="1">
    <location>
        <begin position="181"/>
        <end position="217"/>
    </location>
</feature>
<dbReference type="Proteomes" id="UP001521209">
    <property type="component" value="Unassembled WGS sequence"/>
</dbReference>
<dbReference type="Pfam" id="PF05488">
    <property type="entry name" value="PAAR_motif"/>
    <property type="match status" value="1"/>
</dbReference>
<evidence type="ECO:0000313" key="2">
    <source>
        <dbReference type="EMBL" id="MCF3946963.1"/>
    </source>
</evidence>
<dbReference type="EMBL" id="JAKGBZ010000016">
    <property type="protein sequence ID" value="MCF3946963.1"/>
    <property type="molecule type" value="Genomic_DNA"/>
</dbReference>
<feature type="compositionally biased region" description="Pro residues" evidence="1">
    <location>
        <begin position="249"/>
        <end position="258"/>
    </location>
</feature>
<organism evidence="2 3">
    <name type="scientific">Acidiphilium iwatense</name>
    <dbReference type="NCBI Taxonomy" id="768198"/>
    <lineage>
        <taxon>Bacteria</taxon>
        <taxon>Pseudomonadati</taxon>
        <taxon>Pseudomonadota</taxon>
        <taxon>Alphaproteobacteria</taxon>
        <taxon>Acetobacterales</taxon>
        <taxon>Acidocellaceae</taxon>
        <taxon>Acidiphilium</taxon>
    </lineage>
</organism>
<reference evidence="2 3" key="1">
    <citation type="submission" date="2022-01" db="EMBL/GenBank/DDBJ databases">
        <authorList>
            <person name="Won M."/>
            <person name="Kim S.-J."/>
            <person name="Kwon S.-W."/>
        </authorList>
    </citation>
    <scope>NUCLEOTIDE SEQUENCE [LARGE SCALE GENOMIC DNA]</scope>
    <source>
        <strain evidence="2 3">KCTC 23505</strain>
    </source>
</reference>
<gene>
    <name evidence="2" type="ORF">L2A60_09760</name>
</gene>
<keyword evidence="3" id="KW-1185">Reference proteome</keyword>
<comment type="caution">
    <text evidence="2">The sequence shown here is derived from an EMBL/GenBank/DDBJ whole genome shotgun (WGS) entry which is preliminary data.</text>
</comment>
<dbReference type="CDD" id="cd14738">
    <property type="entry name" value="PAAR_2"/>
    <property type="match status" value="1"/>
</dbReference>
<feature type="compositionally biased region" description="Basic and acidic residues" evidence="1">
    <location>
        <begin position="181"/>
        <end position="196"/>
    </location>
</feature>
<sequence length="287" mass="30131">MAGEKPAARITDMHTCPASDGPVPHVGGPIVKGAPNVLIGGLPAARVSDLVTCVGPPDTIVMGSPTVLIGGMPAARMGDQTAHGGVIVGGMPTVLIGMGGAAGGTGGTNAGAPTITLVSDTTTPQSPPLTREQVYRHLQDHTTSAAGKIDRGPDKDVYTDRQLRAIKKDPNARARFRGTQIDKEARDQVRKDDALNKRITGKSNRGPDFIDKDTGDQYDMTTQGQLQAHRLKYGDDLMHLDTSGKTIDPQPPMPPPKIAPASSQGPPDTPIMPEEPEVPIIDDFLIP</sequence>